<evidence type="ECO:0000256" key="2">
    <source>
        <dbReference type="ARBA" id="ARBA00022448"/>
    </source>
</evidence>
<name>A0A875S319_EENNA</name>
<keyword evidence="9" id="KW-0560">Oxidoreductase</keyword>
<dbReference type="SFLD" id="SFLDF00463">
    <property type="entry name" value="AIM14"/>
    <property type="match status" value="1"/>
</dbReference>
<feature type="transmembrane region" description="Helical" evidence="13">
    <location>
        <begin position="28"/>
        <end position="50"/>
    </location>
</feature>
<organism evidence="16 17">
    <name type="scientific">Eeniella nana</name>
    <name type="common">Yeast</name>
    <name type="synonym">Brettanomyces nanus</name>
    <dbReference type="NCBI Taxonomy" id="13502"/>
    <lineage>
        <taxon>Eukaryota</taxon>
        <taxon>Fungi</taxon>
        <taxon>Dikarya</taxon>
        <taxon>Ascomycota</taxon>
        <taxon>Saccharomycotina</taxon>
        <taxon>Pichiomycetes</taxon>
        <taxon>Pichiales</taxon>
        <taxon>Pichiaceae</taxon>
        <taxon>Brettanomyces</taxon>
    </lineage>
</organism>
<dbReference type="InterPro" id="IPR013130">
    <property type="entry name" value="Fe3_Rdtase_TM_dom"/>
</dbReference>
<dbReference type="EMBL" id="CP064815">
    <property type="protein sequence ID" value="QPG76101.1"/>
    <property type="molecule type" value="Genomic_DNA"/>
</dbReference>
<evidence type="ECO:0000256" key="6">
    <source>
        <dbReference type="ARBA" id="ARBA00022857"/>
    </source>
</evidence>
<dbReference type="SFLD" id="SFLDG01168">
    <property type="entry name" value="Ferric_reductase_subgroup_(FRE"/>
    <property type="match status" value="1"/>
</dbReference>
<evidence type="ECO:0000256" key="7">
    <source>
        <dbReference type="ARBA" id="ARBA00022982"/>
    </source>
</evidence>
<feature type="transmembrane region" description="Helical" evidence="13">
    <location>
        <begin position="222"/>
        <end position="239"/>
    </location>
</feature>
<feature type="transmembrane region" description="Helical" evidence="13">
    <location>
        <begin position="166"/>
        <end position="186"/>
    </location>
</feature>
<evidence type="ECO:0000256" key="13">
    <source>
        <dbReference type="SAM" id="Phobius"/>
    </source>
</evidence>
<dbReference type="PANTHER" id="PTHR11972">
    <property type="entry name" value="NADPH OXIDASE"/>
    <property type="match status" value="1"/>
</dbReference>
<keyword evidence="10" id="KW-0406">Ion transport</keyword>
<dbReference type="AlphaFoldDB" id="A0A875S319"/>
<dbReference type="Proteomes" id="UP000662931">
    <property type="component" value="Chromosome 4"/>
</dbReference>
<keyword evidence="6" id="KW-0521">NADP</keyword>
<keyword evidence="5" id="KW-0274">FAD</keyword>
<feature type="domain" description="Ferric oxidoreductase" evidence="14">
    <location>
        <begin position="103"/>
        <end position="213"/>
    </location>
</feature>
<keyword evidence="3" id="KW-0285">Flavoprotein</keyword>
<evidence type="ECO:0000259" key="15">
    <source>
        <dbReference type="Pfam" id="PF08030"/>
    </source>
</evidence>
<feature type="transmembrane region" description="Helical" evidence="13">
    <location>
        <begin position="198"/>
        <end position="216"/>
    </location>
</feature>
<dbReference type="RefSeq" id="XP_038779666.1">
    <property type="nucleotide sequence ID" value="XM_038923738.1"/>
</dbReference>
<evidence type="ECO:0000256" key="3">
    <source>
        <dbReference type="ARBA" id="ARBA00022630"/>
    </source>
</evidence>
<dbReference type="InterPro" id="IPR050369">
    <property type="entry name" value="RBOH/FRE"/>
</dbReference>
<dbReference type="GO" id="GO:0005886">
    <property type="term" value="C:plasma membrane"/>
    <property type="evidence" value="ECO:0007669"/>
    <property type="project" value="TreeGrafter"/>
</dbReference>
<keyword evidence="11 13" id="KW-0472">Membrane</keyword>
<evidence type="ECO:0000256" key="9">
    <source>
        <dbReference type="ARBA" id="ARBA00023002"/>
    </source>
</evidence>
<evidence type="ECO:0000256" key="12">
    <source>
        <dbReference type="SAM" id="MobiDB-lite"/>
    </source>
</evidence>
<gene>
    <name evidence="16" type="ORF">FOA43_003487</name>
</gene>
<protein>
    <recommendedName>
        <fullName evidence="18">FAD-binding FR-type domain-containing protein</fullName>
    </recommendedName>
</protein>
<dbReference type="Gene3D" id="3.40.50.80">
    <property type="entry name" value="Nucleotide-binding domain of ferredoxin-NADP reductase (FNR) module"/>
    <property type="match status" value="1"/>
</dbReference>
<dbReference type="KEGG" id="bnn:FOA43_003487"/>
<reference evidence="16" key="1">
    <citation type="submission" date="2020-10" db="EMBL/GenBank/DDBJ databases">
        <authorList>
            <person name="Roach M.J.R."/>
        </authorList>
    </citation>
    <scope>NUCLEOTIDE SEQUENCE</scope>
    <source>
        <strain evidence="16">CBS 1945</strain>
    </source>
</reference>
<keyword evidence="4 13" id="KW-0812">Transmembrane</keyword>
<dbReference type="OrthoDB" id="17725at2759"/>
<evidence type="ECO:0000259" key="14">
    <source>
        <dbReference type="Pfam" id="PF01794"/>
    </source>
</evidence>
<dbReference type="GeneID" id="62196887"/>
<comment type="subcellular location">
    <subcellularLocation>
        <location evidence="1">Membrane</location>
        <topology evidence="1">Multi-pass membrane protein</topology>
    </subcellularLocation>
</comment>
<evidence type="ECO:0000256" key="11">
    <source>
        <dbReference type="ARBA" id="ARBA00023136"/>
    </source>
</evidence>
<dbReference type="InterPro" id="IPR039261">
    <property type="entry name" value="FNR_nucleotide-bd"/>
</dbReference>
<evidence type="ECO:0000256" key="4">
    <source>
        <dbReference type="ARBA" id="ARBA00022692"/>
    </source>
</evidence>
<evidence type="ECO:0008006" key="18">
    <source>
        <dbReference type="Google" id="ProtNLM"/>
    </source>
</evidence>
<keyword evidence="17" id="KW-1185">Reference proteome</keyword>
<dbReference type="Pfam" id="PF08030">
    <property type="entry name" value="NAD_binding_6"/>
    <property type="match status" value="1"/>
</dbReference>
<dbReference type="GO" id="GO:0000293">
    <property type="term" value="F:ferric-chelate reductase activity"/>
    <property type="evidence" value="ECO:0007669"/>
    <property type="project" value="TreeGrafter"/>
</dbReference>
<dbReference type="SFLD" id="SFLDS00052">
    <property type="entry name" value="Ferric_Reductase_Domain"/>
    <property type="match status" value="1"/>
</dbReference>
<dbReference type="Pfam" id="PF01794">
    <property type="entry name" value="Ferric_reduct"/>
    <property type="match status" value="1"/>
</dbReference>
<keyword evidence="7" id="KW-0249">Electron transport</keyword>
<dbReference type="PANTHER" id="PTHR11972:SF198">
    <property type="entry name" value="METALLOREDUCTASE AIM14-RELATED"/>
    <property type="match status" value="1"/>
</dbReference>
<sequence>MDTAASSADYNIAEKRHSGHDHFANVKYGYIVLFLSFAYIVYRELALVYYGRAWRRSGRSTSKIGLVDVPMVYYVTFLSLAVVILSFFNLNLDNFVIHIKRWGRIAYSLTPLDIFLSIRPSPFRLDNYLSTLKLHIWTSRVILILCLAHSVGFLWLWGSAELYKALRLVNFVGVVISVLVLGLFIINWGHIRRRVYRWFYFFHNVTAYALIVAIAYHARPKVWPIAFIDAVLIVYQLVVKFRSMQTIQISDVLCREGSDLKLVKIPGPLSPEVYLSGSHCRLGESRTSAYFWMFPSHPYTLTGVVDTGDGSMNLVVKEQKFQIVPLKEYTLQPYFPSALGPNFFHTAENINIVCGGSGISYGIPIFEYFKKKKQDGSSDIKLKFVWITPKRNDIFVLEELGITGVDVYVTDPADSEEGENYELESLQNVGGGEEQEQEEREGKIDPFADPNTDQSSTNTEFLTNTIHSSGRPNLVNSLANNMGATIDYANNWVIACGPEGLIEECRVLAKAHNSRFFSEEYDV</sequence>
<dbReference type="SUPFAM" id="SSF52343">
    <property type="entry name" value="Ferredoxin reductase-like, C-terminal NADP-linked domain"/>
    <property type="match status" value="1"/>
</dbReference>
<proteinExistence type="predicted"/>
<evidence type="ECO:0000256" key="5">
    <source>
        <dbReference type="ARBA" id="ARBA00022827"/>
    </source>
</evidence>
<accession>A0A875S319</accession>
<evidence type="ECO:0000256" key="10">
    <source>
        <dbReference type="ARBA" id="ARBA00023065"/>
    </source>
</evidence>
<feature type="transmembrane region" description="Helical" evidence="13">
    <location>
        <begin position="71"/>
        <end position="90"/>
    </location>
</feature>
<keyword evidence="8 13" id="KW-1133">Transmembrane helix</keyword>
<feature type="region of interest" description="Disordered" evidence="12">
    <location>
        <begin position="425"/>
        <end position="456"/>
    </location>
</feature>
<feature type="domain" description="Ferric reductase NAD binding" evidence="15">
    <location>
        <begin position="348"/>
        <end position="507"/>
    </location>
</feature>
<evidence type="ECO:0000256" key="8">
    <source>
        <dbReference type="ARBA" id="ARBA00022989"/>
    </source>
</evidence>
<dbReference type="InterPro" id="IPR013121">
    <property type="entry name" value="Fe_red_NAD-bd_6"/>
</dbReference>
<evidence type="ECO:0000256" key="1">
    <source>
        <dbReference type="ARBA" id="ARBA00004141"/>
    </source>
</evidence>
<evidence type="ECO:0000313" key="17">
    <source>
        <dbReference type="Proteomes" id="UP000662931"/>
    </source>
</evidence>
<evidence type="ECO:0000313" key="16">
    <source>
        <dbReference type="EMBL" id="QPG76101.1"/>
    </source>
</evidence>
<dbReference type="CDD" id="cd06186">
    <property type="entry name" value="NOX_Duox_like_FAD_NADP"/>
    <property type="match status" value="1"/>
</dbReference>
<dbReference type="GO" id="GO:0033215">
    <property type="term" value="P:reductive iron assimilation"/>
    <property type="evidence" value="ECO:0007669"/>
    <property type="project" value="TreeGrafter"/>
</dbReference>
<keyword evidence="2" id="KW-0813">Transport</keyword>
<feature type="transmembrane region" description="Helical" evidence="13">
    <location>
        <begin position="141"/>
        <end position="160"/>
    </location>
</feature>